<feature type="transmembrane region" description="Helical" evidence="5">
    <location>
        <begin position="173"/>
        <end position="197"/>
    </location>
</feature>
<proteinExistence type="inferred from homology"/>
<dbReference type="HOGENOM" id="CLU_058671_0_0_1"/>
<evidence type="ECO:0000313" key="8">
    <source>
        <dbReference type="EMBL" id="CAX40175.1"/>
    </source>
</evidence>
<evidence type="ECO:0000256" key="6">
    <source>
        <dbReference type="SAM" id="MobiDB-lite"/>
    </source>
</evidence>
<organism evidence="8 9">
    <name type="scientific">Candida dubliniensis (strain CD36 / ATCC MYA-646 / CBS 7987 / NCPF 3949 / NRRL Y-17841)</name>
    <name type="common">Yeast</name>
    <dbReference type="NCBI Taxonomy" id="573826"/>
    <lineage>
        <taxon>Eukaryota</taxon>
        <taxon>Fungi</taxon>
        <taxon>Dikarya</taxon>
        <taxon>Ascomycota</taxon>
        <taxon>Saccharomycotina</taxon>
        <taxon>Pichiomycetes</taxon>
        <taxon>Debaryomycetaceae</taxon>
        <taxon>Candida/Lodderomyces clade</taxon>
        <taxon>Candida</taxon>
    </lineage>
</organism>
<evidence type="ECO:0000313" key="7">
    <source>
        <dbReference type="CGD" id="CAL0000166836"/>
    </source>
</evidence>
<keyword evidence="4 5" id="KW-0472">Membrane</keyword>
<evidence type="ECO:0008006" key="10">
    <source>
        <dbReference type="Google" id="ProtNLM"/>
    </source>
</evidence>
<evidence type="ECO:0000256" key="5">
    <source>
        <dbReference type="RuleBase" id="RU004379"/>
    </source>
</evidence>
<feature type="compositionally biased region" description="Polar residues" evidence="6">
    <location>
        <begin position="21"/>
        <end position="30"/>
    </location>
</feature>
<feature type="region of interest" description="Disordered" evidence="6">
    <location>
        <begin position="1"/>
        <end position="32"/>
    </location>
</feature>
<feature type="transmembrane region" description="Helical" evidence="5">
    <location>
        <begin position="204"/>
        <end position="223"/>
    </location>
</feature>
<keyword evidence="9" id="KW-1185">Reference proteome</keyword>
<protein>
    <recommendedName>
        <fullName evidence="10">Bax inhibitor</fullName>
    </recommendedName>
</protein>
<dbReference type="AlphaFoldDB" id="B9WM62"/>
<dbReference type="Pfam" id="PF01027">
    <property type="entry name" value="Bax1-I"/>
    <property type="match status" value="1"/>
</dbReference>
<feature type="transmembrane region" description="Helical" evidence="5">
    <location>
        <begin position="238"/>
        <end position="259"/>
    </location>
</feature>
<dbReference type="KEGG" id="cdu:CD36_32090"/>
<feature type="transmembrane region" description="Helical" evidence="5">
    <location>
        <begin position="62"/>
        <end position="80"/>
    </location>
</feature>
<accession>B9WM62</accession>
<dbReference type="InterPro" id="IPR006214">
    <property type="entry name" value="Bax_inhibitor_1-related"/>
</dbReference>
<evidence type="ECO:0000256" key="1">
    <source>
        <dbReference type="ARBA" id="ARBA00004141"/>
    </source>
</evidence>
<evidence type="ECO:0000313" key="9">
    <source>
        <dbReference type="Proteomes" id="UP000002605"/>
    </source>
</evidence>
<feature type="transmembrane region" description="Helical" evidence="5">
    <location>
        <begin position="92"/>
        <end position="113"/>
    </location>
</feature>
<evidence type="ECO:0000256" key="2">
    <source>
        <dbReference type="ARBA" id="ARBA00022692"/>
    </source>
</evidence>
<sequence length="265" mass="29932">MSLYTELPQSAPPYSEEATGVNASTGTNAPRQFGDNIPDDFKYSVSVASCELPLRQLFIRKVYSLLTIQLMGSVIMGFIIRSSDSIKLWTISNTWLLILSFIGSIGFMIGAFFKARSYPINLILLIGFTICESYTLGVTCAFINSNILIEAILLTLIIFIGLTIFAFQTKYDFISWQGIIGMILWGLIGWGVIIMFIPHQQNSLMENIYSFLGAMIFSIYIIIDTQHIMKTLHLDDEIIGCISLYLDIINLFLFILRILNNNRED</sequence>
<gene>
    <name evidence="7" type="ordered locus">Cd36_32090</name>
    <name evidence="8" type="ORF">CD36_32090</name>
</gene>
<dbReference type="PANTHER" id="PTHR23291:SF50">
    <property type="entry name" value="PROTEIN LIFEGUARD 4"/>
    <property type="match status" value="1"/>
</dbReference>
<comment type="similarity">
    <text evidence="5">Belongs to the BI1 family.</text>
</comment>
<dbReference type="eggNOG" id="KOG2322">
    <property type="taxonomic scope" value="Eukaryota"/>
</dbReference>
<dbReference type="Proteomes" id="UP000002605">
    <property type="component" value="Chromosome R"/>
</dbReference>
<dbReference type="EMBL" id="FM992695">
    <property type="protein sequence ID" value="CAX40175.1"/>
    <property type="molecule type" value="Genomic_DNA"/>
</dbReference>
<dbReference type="PANTHER" id="PTHR23291">
    <property type="entry name" value="BAX INHIBITOR-RELATED"/>
    <property type="match status" value="1"/>
</dbReference>
<name>B9WM62_CANDC</name>
<comment type="subcellular location">
    <subcellularLocation>
        <location evidence="1">Membrane</location>
        <topology evidence="1">Multi-pass membrane protein</topology>
    </subcellularLocation>
</comment>
<dbReference type="GO" id="GO:0016020">
    <property type="term" value="C:membrane"/>
    <property type="evidence" value="ECO:0007669"/>
    <property type="project" value="UniProtKB-SubCell"/>
</dbReference>
<evidence type="ECO:0000256" key="4">
    <source>
        <dbReference type="ARBA" id="ARBA00023136"/>
    </source>
</evidence>
<keyword evidence="2 5" id="KW-0812">Transmembrane</keyword>
<dbReference type="CDD" id="cd10429">
    <property type="entry name" value="GAAP_like"/>
    <property type="match status" value="1"/>
</dbReference>
<dbReference type="CGD" id="CAL0000166836">
    <property type="gene designation" value="Cd36_32090"/>
</dbReference>
<evidence type="ECO:0000256" key="3">
    <source>
        <dbReference type="ARBA" id="ARBA00022989"/>
    </source>
</evidence>
<dbReference type="GeneID" id="8049504"/>
<feature type="transmembrane region" description="Helical" evidence="5">
    <location>
        <begin position="119"/>
        <end position="140"/>
    </location>
</feature>
<dbReference type="VEuPathDB" id="FungiDB:CD36_32090"/>
<dbReference type="RefSeq" id="XP_002422171.1">
    <property type="nucleotide sequence ID" value="XM_002422126.1"/>
</dbReference>
<keyword evidence="3 5" id="KW-1133">Transmembrane helix</keyword>
<feature type="transmembrane region" description="Helical" evidence="5">
    <location>
        <begin position="147"/>
        <end position="167"/>
    </location>
</feature>
<reference evidence="8 9" key="1">
    <citation type="journal article" date="2009" name="Genome Res.">
        <title>Comparative genomics of the fungal pathogens Candida dubliniensis and Candida albicans.</title>
        <authorList>
            <person name="Jackson A.P."/>
            <person name="Gamble J.A."/>
            <person name="Yeomans T."/>
            <person name="Moran G.P."/>
            <person name="Saunders D."/>
            <person name="Harris D."/>
            <person name="Aslett M."/>
            <person name="Barrell J.F."/>
            <person name="Butler G."/>
            <person name="Citiulo F."/>
            <person name="Coleman D.C."/>
            <person name="de Groot P.W.J."/>
            <person name="Goodwin T.J."/>
            <person name="Quail M.A."/>
            <person name="McQuillan J."/>
            <person name="Munro C.A."/>
            <person name="Pain A."/>
            <person name="Poulter R.T."/>
            <person name="Rajandream M.A."/>
            <person name="Renauld H."/>
            <person name="Spiering M.J."/>
            <person name="Tivey A."/>
            <person name="Gow N.A.R."/>
            <person name="Barrell B."/>
            <person name="Sullivan D.J."/>
            <person name="Berriman M."/>
        </authorList>
    </citation>
    <scope>NUCLEOTIDE SEQUENCE [LARGE SCALE GENOMIC DNA]</scope>
    <source>
        <strain evidence="9">CD36 / ATCC MYA-646 / CBS 7987 / NCPF 3949 / NRRL Y-17841</strain>
    </source>
</reference>
<dbReference type="OrthoDB" id="7933078at2759"/>